<dbReference type="AlphaFoldDB" id="A0A150J5B9"/>
<dbReference type="Proteomes" id="UP000075398">
    <property type="component" value="Unassembled WGS sequence"/>
</dbReference>
<dbReference type="EMBL" id="LNGC01000024">
    <property type="protein sequence ID" value="KYC52420.1"/>
    <property type="molecule type" value="Genomic_DNA"/>
</dbReference>
<sequence length="83" mass="10051">MSQRARNISQIEKYDYMRLNEMNPFIYASLLAFSYYIFFIGINYLIFKNNDYKTPLIGAITFAMAYLILKRFMKIRIEKKIKK</sequence>
<gene>
    <name evidence="2" type="ORF">AMQ22_00824</name>
</gene>
<accession>A0A150J5B9</accession>
<reference evidence="2 3" key="1">
    <citation type="journal article" date="2016" name="ISME J.">
        <title>Chasing the elusive Euryarchaeota class WSA2: genomes reveal a uniquely fastidious methyl-reducing methanogen.</title>
        <authorList>
            <person name="Nobu M.K."/>
            <person name="Narihiro T."/>
            <person name="Kuroda K."/>
            <person name="Mei R."/>
            <person name="Liu W.T."/>
        </authorList>
    </citation>
    <scope>NUCLEOTIDE SEQUENCE [LARGE SCALE GENOMIC DNA]</scope>
    <source>
        <strain evidence="2">U1lsi0528_Bin055</strain>
    </source>
</reference>
<organism evidence="2 3">
    <name type="scientific">Candidatus Methanofastidiosum methylothiophilum</name>
    <dbReference type="NCBI Taxonomy" id="1705564"/>
    <lineage>
        <taxon>Archaea</taxon>
        <taxon>Methanobacteriati</taxon>
        <taxon>Methanobacteriota</taxon>
        <taxon>Stenosarchaea group</taxon>
        <taxon>Candidatus Methanofastidiosia</taxon>
        <taxon>Candidatus Methanofastidiosales</taxon>
        <taxon>Candidatus Methanofastidiosaceae</taxon>
        <taxon>Candidatus Methanofastidiosum</taxon>
    </lineage>
</organism>
<evidence type="ECO:0000313" key="2">
    <source>
        <dbReference type="EMBL" id="KYC52420.1"/>
    </source>
</evidence>
<name>A0A150J5B9_9EURY</name>
<keyword evidence="1" id="KW-0472">Membrane</keyword>
<feature type="transmembrane region" description="Helical" evidence="1">
    <location>
        <begin position="25"/>
        <end position="46"/>
    </location>
</feature>
<comment type="caution">
    <text evidence="2">The sequence shown here is derived from an EMBL/GenBank/DDBJ whole genome shotgun (WGS) entry which is preliminary data.</text>
</comment>
<feature type="transmembrane region" description="Helical" evidence="1">
    <location>
        <begin position="52"/>
        <end position="69"/>
    </location>
</feature>
<keyword evidence="1" id="KW-0812">Transmembrane</keyword>
<evidence type="ECO:0000256" key="1">
    <source>
        <dbReference type="SAM" id="Phobius"/>
    </source>
</evidence>
<keyword evidence="1" id="KW-1133">Transmembrane helix</keyword>
<protein>
    <submittedName>
        <fullName evidence="2">Uncharacterized protein</fullName>
    </submittedName>
</protein>
<evidence type="ECO:0000313" key="3">
    <source>
        <dbReference type="Proteomes" id="UP000075398"/>
    </source>
</evidence>
<proteinExistence type="predicted"/>